<dbReference type="Gene3D" id="3.40.50.170">
    <property type="entry name" value="Formyl transferase, N-terminal domain"/>
    <property type="match status" value="1"/>
</dbReference>
<dbReference type="InterPro" id="IPR002376">
    <property type="entry name" value="Formyl_transf_N"/>
</dbReference>
<protein>
    <recommendedName>
        <fullName evidence="2">phosphoribosylglycinamide formyltransferase 1</fullName>
        <ecNumber evidence="2">2.1.2.2</ecNumber>
    </recommendedName>
</protein>
<name>X0ZCR4_9ZZZZ</name>
<comment type="pathway">
    <text evidence="1">Purine metabolism; IMP biosynthesis via de novo pathway; N(2)-formyl-N(1)-(5-phospho-D-ribosyl)glycinamide from N(1)-(5-phospho-D-ribosyl)glycinamide (10-formyl THF route): step 1/1.</text>
</comment>
<dbReference type="SUPFAM" id="SSF53328">
    <property type="entry name" value="Formyltransferase"/>
    <property type="match status" value="1"/>
</dbReference>
<sequence length="65" mass="7088">MKKNKKNIAVLISGSGTNLQSIIDHIKIGKLKCKLAVVISNKQDAYGLVRAKKLASQLILLITKD</sequence>
<evidence type="ECO:0000256" key="1">
    <source>
        <dbReference type="ARBA" id="ARBA00005054"/>
    </source>
</evidence>
<keyword evidence="3" id="KW-0808">Transferase</keyword>
<organism evidence="6">
    <name type="scientific">marine sediment metagenome</name>
    <dbReference type="NCBI Taxonomy" id="412755"/>
    <lineage>
        <taxon>unclassified sequences</taxon>
        <taxon>metagenomes</taxon>
        <taxon>ecological metagenomes</taxon>
    </lineage>
</organism>
<dbReference type="EMBL" id="BART01002064">
    <property type="protein sequence ID" value="GAG55967.1"/>
    <property type="molecule type" value="Genomic_DNA"/>
</dbReference>
<evidence type="ECO:0000256" key="3">
    <source>
        <dbReference type="ARBA" id="ARBA00022679"/>
    </source>
</evidence>
<feature type="domain" description="Formyl transferase N-terminal" evidence="5">
    <location>
        <begin position="6"/>
        <end position="53"/>
    </location>
</feature>
<dbReference type="EC" id="2.1.2.2" evidence="2"/>
<dbReference type="GO" id="GO:0005737">
    <property type="term" value="C:cytoplasm"/>
    <property type="evidence" value="ECO:0007669"/>
    <property type="project" value="TreeGrafter"/>
</dbReference>
<dbReference type="PANTHER" id="PTHR43369:SF2">
    <property type="entry name" value="PHOSPHORIBOSYLGLYCINAMIDE FORMYLTRANSFERASE"/>
    <property type="match status" value="1"/>
</dbReference>
<dbReference type="Pfam" id="PF00551">
    <property type="entry name" value="Formyl_trans_N"/>
    <property type="match status" value="1"/>
</dbReference>
<evidence type="ECO:0000259" key="5">
    <source>
        <dbReference type="Pfam" id="PF00551"/>
    </source>
</evidence>
<dbReference type="InterPro" id="IPR036477">
    <property type="entry name" value="Formyl_transf_N_sf"/>
</dbReference>
<dbReference type="PANTHER" id="PTHR43369">
    <property type="entry name" value="PHOSPHORIBOSYLGLYCINAMIDE FORMYLTRANSFERASE"/>
    <property type="match status" value="1"/>
</dbReference>
<accession>X0ZCR4</accession>
<dbReference type="GO" id="GO:0006189">
    <property type="term" value="P:'de novo' IMP biosynthetic process"/>
    <property type="evidence" value="ECO:0007669"/>
    <property type="project" value="TreeGrafter"/>
</dbReference>
<keyword evidence="4" id="KW-0658">Purine biosynthesis</keyword>
<evidence type="ECO:0000256" key="4">
    <source>
        <dbReference type="ARBA" id="ARBA00022755"/>
    </source>
</evidence>
<dbReference type="AlphaFoldDB" id="X0ZCR4"/>
<dbReference type="GO" id="GO:0004644">
    <property type="term" value="F:phosphoribosylglycinamide formyltransferase activity"/>
    <property type="evidence" value="ECO:0007669"/>
    <property type="project" value="UniProtKB-EC"/>
</dbReference>
<evidence type="ECO:0000313" key="6">
    <source>
        <dbReference type="EMBL" id="GAG55967.1"/>
    </source>
</evidence>
<comment type="caution">
    <text evidence="6">The sequence shown here is derived from an EMBL/GenBank/DDBJ whole genome shotgun (WGS) entry which is preliminary data.</text>
</comment>
<gene>
    <name evidence="6" type="ORF">S01H4_06617</name>
</gene>
<reference evidence="6" key="1">
    <citation type="journal article" date="2014" name="Front. Microbiol.">
        <title>High frequency of phylogenetically diverse reductive dehalogenase-homologous genes in deep subseafloor sedimentary metagenomes.</title>
        <authorList>
            <person name="Kawai M."/>
            <person name="Futagami T."/>
            <person name="Toyoda A."/>
            <person name="Takaki Y."/>
            <person name="Nishi S."/>
            <person name="Hori S."/>
            <person name="Arai W."/>
            <person name="Tsubouchi T."/>
            <person name="Morono Y."/>
            <person name="Uchiyama I."/>
            <person name="Ito T."/>
            <person name="Fujiyama A."/>
            <person name="Inagaki F."/>
            <person name="Takami H."/>
        </authorList>
    </citation>
    <scope>NUCLEOTIDE SEQUENCE</scope>
    <source>
        <strain evidence="6">Expedition CK06-06</strain>
    </source>
</reference>
<evidence type="ECO:0000256" key="2">
    <source>
        <dbReference type="ARBA" id="ARBA00012254"/>
    </source>
</evidence>
<proteinExistence type="predicted"/>